<gene>
    <name evidence="3" type="primary">jg11824</name>
    <name evidence="3" type="ORF">PAEG_LOCUS22186</name>
</gene>
<evidence type="ECO:0000256" key="2">
    <source>
        <dbReference type="SAM" id="SignalP"/>
    </source>
</evidence>
<evidence type="ECO:0000256" key="1">
    <source>
        <dbReference type="SAM" id="MobiDB-lite"/>
    </source>
</evidence>
<dbReference type="Proteomes" id="UP000838756">
    <property type="component" value="Unassembled WGS sequence"/>
</dbReference>
<evidence type="ECO:0000313" key="4">
    <source>
        <dbReference type="Proteomes" id="UP000838756"/>
    </source>
</evidence>
<dbReference type="AlphaFoldDB" id="A0A8S4S8T1"/>
<comment type="caution">
    <text evidence="3">The sequence shown here is derived from an EMBL/GenBank/DDBJ whole genome shotgun (WGS) entry which is preliminary data.</text>
</comment>
<organism evidence="3 4">
    <name type="scientific">Pararge aegeria aegeria</name>
    <dbReference type="NCBI Taxonomy" id="348720"/>
    <lineage>
        <taxon>Eukaryota</taxon>
        <taxon>Metazoa</taxon>
        <taxon>Ecdysozoa</taxon>
        <taxon>Arthropoda</taxon>
        <taxon>Hexapoda</taxon>
        <taxon>Insecta</taxon>
        <taxon>Pterygota</taxon>
        <taxon>Neoptera</taxon>
        <taxon>Endopterygota</taxon>
        <taxon>Lepidoptera</taxon>
        <taxon>Glossata</taxon>
        <taxon>Ditrysia</taxon>
        <taxon>Papilionoidea</taxon>
        <taxon>Nymphalidae</taxon>
        <taxon>Satyrinae</taxon>
        <taxon>Satyrini</taxon>
        <taxon>Parargina</taxon>
        <taxon>Pararge</taxon>
    </lineage>
</organism>
<evidence type="ECO:0000313" key="3">
    <source>
        <dbReference type="EMBL" id="CAH2251151.1"/>
    </source>
</evidence>
<feature type="chain" id="PRO_5035803693" evidence="2">
    <location>
        <begin position="20"/>
        <end position="138"/>
    </location>
</feature>
<keyword evidence="4" id="KW-1185">Reference proteome</keyword>
<proteinExistence type="predicted"/>
<dbReference type="EMBL" id="CAKXAJ010026019">
    <property type="protein sequence ID" value="CAH2251151.1"/>
    <property type="molecule type" value="Genomic_DNA"/>
</dbReference>
<protein>
    <submittedName>
        <fullName evidence="3">Jg11824 protein</fullName>
    </submittedName>
</protein>
<sequence length="138" mass="15767">MFKLILILILVVLVGDSIGQRPYIIYPTYRPPPPQEPLIRSARAVPEKPLLLFQGNQNPQDPSSEDYALLTIIDDVGMNPEKRLARSSSFRGAAEYRMKRNVYFKPRLPPTFPYPRPSGPFIPRPGPPRQPYPIYANH</sequence>
<feature type="signal peptide" evidence="2">
    <location>
        <begin position="1"/>
        <end position="19"/>
    </location>
</feature>
<name>A0A8S4S8T1_9NEOP</name>
<feature type="region of interest" description="Disordered" evidence="1">
    <location>
        <begin position="115"/>
        <end position="138"/>
    </location>
</feature>
<reference evidence="3" key="1">
    <citation type="submission" date="2022-03" db="EMBL/GenBank/DDBJ databases">
        <authorList>
            <person name="Lindestad O."/>
        </authorList>
    </citation>
    <scope>NUCLEOTIDE SEQUENCE</scope>
</reference>
<keyword evidence="2" id="KW-0732">Signal</keyword>
<feature type="compositionally biased region" description="Pro residues" evidence="1">
    <location>
        <begin position="115"/>
        <end position="131"/>
    </location>
</feature>
<accession>A0A8S4S8T1</accession>